<feature type="domain" description="RNase H type-1" evidence="5">
    <location>
        <begin position="818"/>
        <end position="950"/>
    </location>
</feature>
<dbReference type="SUPFAM" id="SSF54160">
    <property type="entry name" value="Chromo domain-like"/>
    <property type="match status" value="1"/>
</dbReference>
<evidence type="ECO:0000313" key="7">
    <source>
        <dbReference type="EMBL" id="KAJ0392053.1"/>
    </source>
</evidence>
<sequence length="1577" mass="175740">MQAILGTDFMAPAGVRLDLAEGAACMPDEIRLRFEGRRPVYSDKVEQERLTSDTFLMPGQSIVVKCRASGRLGKTLWVARGDNWVTTAVLGDNNLPTACKVTNVSRYPTAVPTQTIVGLWLAPLAAPQRPRFVSLGSKRYAEWKTLVYEAEPEPELEARRQAAAEAYLASQPPVVSRRAYPQPKAILKRQKPCTSRPGGEGSPRQSMERELDAPEADSEAKVAILQVASVAEVALDQRELAEPVYIQEGSDLSAEDVERQLAMIPETPPEEEPTIDDVQVGQGEGYLTPEQVNRVKDIVWKRRHLCMGKGNAKPAAAKDVWCDIDVGDARPVAQRCRKVPPKFLGKLFDLVKGLLSAGFVEVSTSPWASPIVIVVKKNGVDIRLCIDYRVVNSLTRLMVYPMPAVTELLDGLDSYLWFCSLDMASGFWVVKMTKRAREISAFVTPFGLFEWTRMPFGLKNAPQIYQRMLDNALYGILRIPEADGGDRGVEGGDQDVFTCGEADPGGQVAIGRRSYIDDILIGDSTFDGMCQKLERLMQACERWSLSISLPKSQFAMRQVDYLGHRISGEGVEAKPKNGDELSALAFPKTVKGIQSFLGSLNYYHRFIPDFAVHAAALYEVTQQDLDRAEADPSRLRAARQGFETLKSRLTHAPVLRHFDESKPTVVVIFANDWAIAAAVMQGDPGELQPTRYVGRVLKDNERKFSPAEREVLALLRVLDVCYTLLAGKPIRVLTRSTTMGWLLRAKGLQGRLGVWSALLSPWSLQVEVALKGEHQTVGLVAAALSPEASIDEALDAVRPHKATVRTRYQAPIPTLKAGDESWVVSFDGSAKPRRQGGSCGVVLWKTTDWTVVDARSWAFPDATVNEAEYRGAIEAMRLAEARGVRELIICGDSRIVIQQLRGEIACRTAGLQVLHAEASAYLLKFDRVWLVHVKRAFNAAADYITSRALQRGDGETIGEDGHAALRLLNKLPEVFMAHSSTEGQAASDGVEQSPKLAAVTTRSGHGASSQEVQRDRPPSAGTSAEPAVGPSQQPPGGEGDGESRRGDAATWPAADVVRRWRSERIHQAQDEERWIVNLKRFLAGNVAELDAGEAADCSKLASSYEAVNGLLYFVGSRVDRGEDGRLAYLRLVVPTTLQEEVLHHYHTSLAGAHQGITRTYDRTGRGEPMVTGRSPGNLVATRPFQIIGMDHVPSLPRSHRGNSELLIWIDQHSGYVIVSANKSRQAQEVAEAYERCVYRRFGASEVIRHDREAAFMSEVFRAFNRLIGQRAKATLAYRPQANGMTERMVQTIMRAVKLYVQDSEQKDWDDYAERLVFAINTAYDRVRGDSPHYLVHGWDARTTLEVVVPSETGDVGHPDARQWRAATQSQYIRARQEVCRRLQEAMESRRRAQHEESRGDPSAFGPGAHVWVFVNQVKPGYARKLAHLWHGPFRILERVDEHLVRLEVRGTGYQFFPIVHIARLKLRNESWSRPQVDLDVAEGDRFDFDEALLPDDSWQPDAASGEYEVAEILRHRERRSARQGRMLREYEVRWAGYDEPTWVAEDDLSCPALLTDYHDRLKARDRYAVMQADDQSQ</sequence>
<dbReference type="PROSITE" id="PS50013">
    <property type="entry name" value="CHROMO_2"/>
    <property type="match status" value="1"/>
</dbReference>
<feature type="domain" description="Integrase catalytic" evidence="6">
    <location>
        <begin position="1179"/>
        <end position="1339"/>
    </location>
</feature>
<dbReference type="InterPro" id="IPR036397">
    <property type="entry name" value="RNaseH_sf"/>
</dbReference>
<dbReference type="EMBL" id="JAKCXM010000736">
    <property type="protein sequence ID" value="KAJ0392053.1"/>
    <property type="molecule type" value="Genomic_DNA"/>
</dbReference>
<evidence type="ECO:0000259" key="3">
    <source>
        <dbReference type="PROSITE" id="PS50013"/>
    </source>
</evidence>
<dbReference type="Proteomes" id="UP001209570">
    <property type="component" value="Unassembled WGS sequence"/>
</dbReference>
<dbReference type="PROSITE" id="PS50879">
    <property type="entry name" value="RNASE_H_1"/>
    <property type="match status" value="1"/>
</dbReference>
<dbReference type="InterPro" id="IPR041577">
    <property type="entry name" value="RT_RNaseH_2"/>
</dbReference>
<feature type="region of interest" description="Disordered" evidence="2">
    <location>
        <begin position="980"/>
        <end position="1051"/>
    </location>
</feature>
<gene>
    <name evidence="7" type="ORF">P43SY_010862</name>
</gene>
<dbReference type="CDD" id="cd01647">
    <property type="entry name" value="RT_LTR"/>
    <property type="match status" value="1"/>
</dbReference>
<evidence type="ECO:0000259" key="6">
    <source>
        <dbReference type="PROSITE" id="PS50994"/>
    </source>
</evidence>
<dbReference type="InterPro" id="IPR002156">
    <property type="entry name" value="RNaseH_domain"/>
</dbReference>
<feature type="compositionally biased region" description="Polar residues" evidence="2">
    <location>
        <begin position="1000"/>
        <end position="1011"/>
    </location>
</feature>
<dbReference type="Gene3D" id="1.10.340.70">
    <property type="match status" value="1"/>
</dbReference>
<dbReference type="InterPro" id="IPR012337">
    <property type="entry name" value="RNaseH-like_sf"/>
</dbReference>
<dbReference type="GO" id="GO:0003676">
    <property type="term" value="F:nucleic acid binding"/>
    <property type="evidence" value="ECO:0007669"/>
    <property type="project" value="InterPro"/>
</dbReference>
<dbReference type="GO" id="GO:0015074">
    <property type="term" value="P:DNA integration"/>
    <property type="evidence" value="ECO:0007669"/>
    <property type="project" value="InterPro"/>
</dbReference>
<dbReference type="InterPro" id="IPR043128">
    <property type="entry name" value="Rev_trsase/Diguanyl_cyclase"/>
</dbReference>
<evidence type="ECO:0000256" key="1">
    <source>
        <dbReference type="ARBA" id="ARBA00023268"/>
    </source>
</evidence>
<dbReference type="PANTHER" id="PTHR37984:SF5">
    <property type="entry name" value="PROTEIN NYNRIN-LIKE"/>
    <property type="match status" value="1"/>
</dbReference>
<dbReference type="InterPro" id="IPR043502">
    <property type="entry name" value="DNA/RNA_pol_sf"/>
</dbReference>
<dbReference type="Gene3D" id="3.30.420.10">
    <property type="entry name" value="Ribonuclease H-like superfamily/Ribonuclease H"/>
    <property type="match status" value="2"/>
</dbReference>
<dbReference type="Gene3D" id="3.30.70.270">
    <property type="match status" value="2"/>
</dbReference>
<proteinExistence type="predicted"/>
<protein>
    <submittedName>
        <fullName evidence="7">Uncharacterized protein</fullName>
    </submittedName>
</protein>
<dbReference type="PANTHER" id="PTHR37984">
    <property type="entry name" value="PROTEIN CBG26694"/>
    <property type="match status" value="1"/>
</dbReference>
<dbReference type="PROSITE" id="PS50994">
    <property type="entry name" value="INTEGRASE"/>
    <property type="match status" value="1"/>
</dbReference>
<keyword evidence="8" id="KW-1185">Reference proteome</keyword>
<dbReference type="PROSITE" id="PS50878">
    <property type="entry name" value="RT_POL"/>
    <property type="match status" value="1"/>
</dbReference>
<organism evidence="7 8">
    <name type="scientific">Pythium insidiosum</name>
    <name type="common">Pythiosis disease agent</name>
    <dbReference type="NCBI Taxonomy" id="114742"/>
    <lineage>
        <taxon>Eukaryota</taxon>
        <taxon>Sar</taxon>
        <taxon>Stramenopiles</taxon>
        <taxon>Oomycota</taxon>
        <taxon>Peronosporomycetes</taxon>
        <taxon>Pythiales</taxon>
        <taxon>Pythiaceae</taxon>
        <taxon>Pythium</taxon>
    </lineage>
</organism>
<dbReference type="InterPro" id="IPR016197">
    <property type="entry name" value="Chromo-like_dom_sf"/>
</dbReference>
<comment type="caution">
    <text evidence="7">The sequence shown here is derived from an EMBL/GenBank/DDBJ whole genome shotgun (WGS) entry which is preliminary data.</text>
</comment>
<dbReference type="Gene3D" id="2.40.50.40">
    <property type="match status" value="1"/>
</dbReference>
<feature type="domain" description="Chromo" evidence="3">
    <location>
        <begin position="1507"/>
        <end position="1569"/>
    </location>
</feature>
<dbReference type="Gene3D" id="3.10.10.10">
    <property type="entry name" value="HIV Type 1 Reverse Transcriptase, subunit A, domain 1"/>
    <property type="match status" value="1"/>
</dbReference>
<dbReference type="InterPro" id="IPR000477">
    <property type="entry name" value="RT_dom"/>
</dbReference>
<dbReference type="GO" id="GO:0004523">
    <property type="term" value="F:RNA-DNA hybrid ribonuclease activity"/>
    <property type="evidence" value="ECO:0007669"/>
    <property type="project" value="InterPro"/>
</dbReference>
<dbReference type="InterPro" id="IPR050951">
    <property type="entry name" value="Retrovirus_Pol_polyprotein"/>
</dbReference>
<feature type="domain" description="Reverse transcriptase" evidence="4">
    <location>
        <begin position="355"/>
        <end position="566"/>
    </location>
</feature>
<evidence type="ECO:0000256" key="2">
    <source>
        <dbReference type="SAM" id="MobiDB-lite"/>
    </source>
</evidence>
<dbReference type="InterPro" id="IPR000953">
    <property type="entry name" value="Chromo/chromo_shadow_dom"/>
</dbReference>
<dbReference type="Pfam" id="PF00078">
    <property type="entry name" value="RVT_1"/>
    <property type="match status" value="1"/>
</dbReference>
<accession>A0AAD5L7H9</accession>
<dbReference type="InterPro" id="IPR001584">
    <property type="entry name" value="Integrase_cat-core"/>
</dbReference>
<evidence type="ECO:0000313" key="8">
    <source>
        <dbReference type="Proteomes" id="UP001209570"/>
    </source>
</evidence>
<dbReference type="Pfam" id="PF13456">
    <property type="entry name" value="RVT_3"/>
    <property type="match status" value="1"/>
</dbReference>
<dbReference type="SMART" id="SM00298">
    <property type="entry name" value="CHROMO"/>
    <property type="match status" value="1"/>
</dbReference>
<dbReference type="CDD" id="cd00024">
    <property type="entry name" value="CD_CSD"/>
    <property type="match status" value="1"/>
</dbReference>
<name>A0AAD5L7H9_PYTIN</name>
<dbReference type="SUPFAM" id="SSF53098">
    <property type="entry name" value="Ribonuclease H-like"/>
    <property type="match status" value="2"/>
</dbReference>
<dbReference type="Pfam" id="PF17919">
    <property type="entry name" value="RT_RNaseH_2"/>
    <property type="match status" value="1"/>
</dbReference>
<dbReference type="SUPFAM" id="SSF56672">
    <property type="entry name" value="DNA/RNA polymerases"/>
    <property type="match status" value="1"/>
</dbReference>
<dbReference type="InterPro" id="IPR023780">
    <property type="entry name" value="Chromo_domain"/>
</dbReference>
<reference evidence="7" key="1">
    <citation type="submission" date="2021-12" db="EMBL/GenBank/DDBJ databases">
        <title>Prjna785345.</title>
        <authorList>
            <person name="Rujirawat T."/>
            <person name="Krajaejun T."/>
        </authorList>
    </citation>
    <scope>NUCLEOTIDE SEQUENCE</scope>
    <source>
        <strain evidence="7">Pi057C3</strain>
    </source>
</reference>
<keyword evidence="1" id="KW-0511">Multifunctional enzyme</keyword>
<dbReference type="CDD" id="cd09279">
    <property type="entry name" value="RNase_HI_like"/>
    <property type="match status" value="1"/>
</dbReference>
<feature type="region of interest" description="Disordered" evidence="2">
    <location>
        <begin position="186"/>
        <end position="215"/>
    </location>
</feature>
<evidence type="ECO:0000259" key="4">
    <source>
        <dbReference type="PROSITE" id="PS50878"/>
    </source>
</evidence>
<evidence type="ECO:0000259" key="5">
    <source>
        <dbReference type="PROSITE" id="PS50879"/>
    </source>
</evidence>
<dbReference type="Pfam" id="PF00385">
    <property type="entry name" value="Chromo"/>
    <property type="match status" value="1"/>
</dbReference>